<reference evidence="3 4" key="1">
    <citation type="submission" date="2024-03" db="EMBL/GenBank/DDBJ databases">
        <title>Rhodococcus navarretei sp. nov. and Pseudarthrobacter quantumdoti sp. nov., two new species with the ability to biosynthesize Quantum Dots isolated from soil samples at Union Glacier, Antarctica.</title>
        <authorList>
            <person name="Vargas M."/>
        </authorList>
    </citation>
    <scope>NUCLEOTIDE SEQUENCE [LARGE SCALE GENOMIC DNA]</scope>
    <source>
        <strain evidence="3 4">EXRC-4A-4</strain>
    </source>
</reference>
<keyword evidence="1" id="KW-0378">Hydrolase</keyword>
<evidence type="ECO:0000313" key="4">
    <source>
        <dbReference type="Proteomes" id="UP001456513"/>
    </source>
</evidence>
<dbReference type="InterPro" id="IPR042001">
    <property type="entry name" value="Sortase_F"/>
</dbReference>
<proteinExistence type="predicted"/>
<feature type="compositionally biased region" description="Low complexity" evidence="2">
    <location>
        <begin position="54"/>
        <end position="74"/>
    </location>
</feature>
<keyword evidence="4" id="KW-1185">Reference proteome</keyword>
<gene>
    <name evidence="3" type="ORF">AABD04_05805</name>
</gene>
<dbReference type="RefSeq" id="WP_341440484.1">
    <property type="nucleotide sequence ID" value="NZ_JBBPCN010000001.1"/>
</dbReference>
<dbReference type="Proteomes" id="UP001456513">
    <property type="component" value="Unassembled WGS sequence"/>
</dbReference>
<name>A0ABU9CSH2_9NOCA</name>
<dbReference type="NCBIfam" id="NF033748">
    <property type="entry name" value="class_F_sortase"/>
    <property type="match status" value="1"/>
</dbReference>
<sequence length="226" mass="23439">MRSTVEVSVPLARFARTTTRHRVVVRAVAAAFLLLLSLVAGCASSSDPGPSQNGSMSSTSSAPAAVAPSGEVAEQSSSAPGSPPARLEIGAIGVESDVMGLGLQPDGSMEVPPGGFPAGWYTGSPTPGQLGPSIVAGHVDWDGSPGVFYRLRELEQGDDVTVVSQDGNTVRFVVSAVEQYPKDAFPTDKVYGDIDHPGLRLITCGGQFDSDISSYDDNIVVYADRV</sequence>
<dbReference type="InterPro" id="IPR005754">
    <property type="entry name" value="Sortase"/>
</dbReference>
<dbReference type="Gene3D" id="2.40.260.10">
    <property type="entry name" value="Sortase"/>
    <property type="match status" value="1"/>
</dbReference>
<dbReference type="InterPro" id="IPR023365">
    <property type="entry name" value="Sortase_dom-sf"/>
</dbReference>
<accession>A0ABU9CSH2</accession>
<dbReference type="Pfam" id="PF04203">
    <property type="entry name" value="Sortase"/>
    <property type="match status" value="1"/>
</dbReference>
<protein>
    <submittedName>
        <fullName evidence="3">Class F sortase</fullName>
    </submittedName>
</protein>
<evidence type="ECO:0000313" key="3">
    <source>
        <dbReference type="EMBL" id="MEK8070357.1"/>
    </source>
</evidence>
<evidence type="ECO:0000256" key="1">
    <source>
        <dbReference type="ARBA" id="ARBA00022801"/>
    </source>
</evidence>
<dbReference type="SUPFAM" id="SSF63817">
    <property type="entry name" value="Sortase"/>
    <property type="match status" value="1"/>
</dbReference>
<feature type="region of interest" description="Disordered" evidence="2">
    <location>
        <begin position="45"/>
        <end position="87"/>
    </location>
</feature>
<dbReference type="CDD" id="cd05829">
    <property type="entry name" value="Sortase_F"/>
    <property type="match status" value="1"/>
</dbReference>
<organism evidence="3 4">
    <name type="scientific">Rhodococcus navarretei</name>
    <dbReference type="NCBI Taxonomy" id="3128981"/>
    <lineage>
        <taxon>Bacteria</taxon>
        <taxon>Bacillati</taxon>
        <taxon>Actinomycetota</taxon>
        <taxon>Actinomycetes</taxon>
        <taxon>Mycobacteriales</taxon>
        <taxon>Nocardiaceae</taxon>
        <taxon>Rhodococcus</taxon>
    </lineage>
</organism>
<evidence type="ECO:0000256" key="2">
    <source>
        <dbReference type="SAM" id="MobiDB-lite"/>
    </source>
</evidence>
<dbReference type="EMBL" id="JBBPCN010000001">
    <property type="protein sequence ID" value="MEK8070357.1"/>
    <property type="molecule type" value="Genomic_DNA"/>
</dbReference>
<comment type="caution">
    <text evidence="3">The sequence shown here is derived from an EMBL/GenBank/DDBJ whole genome shotgun (WGS) entry which is preliminary data.</text>
</comment>